<keyword evidence="3" id="KW-1185">Reference proteome</keyword>
<gene>
    <name evidence="2" type="ORF">AMTR_s00004p00268930</name>
</gene>
<dbReference type="Proteomes" id="UP000017836">
    <property type="component" value="Unassembled WGS sequence"/>
</dbReference>
<name>W1NED5_AMBTC</name>
<sequence>MEMMRAAEVRKEEKRRSGSSGGARDGSCVVVAGWMGREKVGDSRKNRAQELQVREGAGRRRWLKESGRLVEGRKAMTWRGAHDCKLKGVGTMVHDSGLKGVGTMVEDKG</sequence>
<proteinExistence type="predicted"/>
<evidence type="ECO:0000313" key="2">
    <source>
        <dbReference type="EMBL" id="ERM93756.1"/>
    </source>
</evidence>
<evidence type="ECO:0000256" key="1">
    <source>
        <dbReference type="SAM" id="MobiDB-lite"/>
    </source>
</evidence>
<dbReference type="EMBL" id="KI397628">
    <property type="protein sequence ID" value="ERM93756.1"/>
    <property type="molecule type" value="Genomic_DNA"/>
</dbReference>
<organism evidence="2 3">
    <name type="scientific">Amborella trichopoda</name>
    <dbReference type="NCBI Taxonomy" id="13333"/>
    <lineage>
        <taxon>Eukaryota</taxon>
        <taxon>Viridiplantae</taxon>
        <taxon>Streptophyta</taxon>
        <taxon>Embryophyta</taxon>
        <taxon>Tracheophyta</taxon>
        <taxon>Spermatophyta</taxon>
        <taxon>Magnoliopsida</taxon>
        <taxon>Amborellales</taxon>
        <taxon>Amborellaceae</taxon>
        <taxon>Amborella</taxon>
    </lineage>
</organism>
<feature type="compositionally biased region" description="Basic and acidic residues" evidence="1">
    <location>
        <begin position="1"/>
        <end position="16"/>
    </location>
</feature>
<dbReference type="AlphaFoldDB" id="W1NED5"/>
<reference evidence="3" key="1">
    <citation type="journal article" date="2013" name="Science">
        <title>The Amborella genome and the evolution of flowering plants.</title>
        <authorList>
            <consortium name="Amborella Genome Project"/>
        </authorList>
    </citation>
    <scope>NUCLEOTIDE SEQUENCE [LARGE SCALE GENOMIC DNA]</scope>
</reference>
<dbReference type="HOGENOM" id="CLU_2187437_0_0_1"/>
<protein>
    <submittedName>
        <fullName evidence="2">Uncharacterized protein</fullName>
    </submittedName>
</protein>
<feature type="region of interest" description="Disordered" evidence="1">
    <location>
        <begin position="1"/>
        <end position="27"/>
    </location>
</feature>
<accession>W1NED5</accession>
<dbReference type="Gramene" id="ERM93756">
    <property type="protein sequence ID" value="ERM93756"/>
    <property type="gene ID" value="AMTR_s00004p00268930"/>
</dbReference>
<evidence type="ECO:0000313" key="3">
    <source>
        <dbReference type="Proteomes" id="UP000017836"/>
    </source>
</evidence>